<accession>A0A1E3GPJ7</accession>
<keyword evidence="1" id="KW-0812">Transmembrane</keyword>
<dbReference type="NCBIfam" id="TIGR02532">
    <property type="entry name" value="IV_pilin_GFxxxE"/>
    <property type="match status" value="1"/>
</dbReference>
<dbReference type="Proteomes" id="UP000094379">
    <property type="component" value="Unassembled WGS sequence"/>
</dbReference>
<dbReference type="PATRIC" id="fig|291169.3.peg.2271"/>
<comment type="caution">
    <text evidence="2">The sequence shown here is derived from an EMBL/GenBank/DDBJ whole genome shotgun (WGS) entry which is preliminary data.</text>
</comment>
<sequence>MPLTQRGFTLLEVMVAVFVLAIGLLGMAHLQITSLKHNQSAEFRTQSAMMAADMLDRMRANREAAQNGNYAIAIGDEPPSSANTIADADIVEWLENLSSYLPNGSGQIACGAFNVNSEFVCDITISWTETQNDGDDYGDLGTSTFTLSGAI</sequence>
<evidence type="ECO:0000256" key="1">
    <source>
        <dbReference type="SAM" id="Phobius"/>
    </source>
</evidence>
<evidence type="ECO:0000313" key="3">
    <source>
        <dbReference type="Proteomes" id="UP000094379"/>
    </source>
</evidence>
<dbReference type="RefSeq" id="WP_069296661.1">
    <property type="nucleotide sequence ID" value="NZ_MCRI01000031.1"/>
</dbReference>
<dbReference type="EMBL" id="MCRI01000031">
    <property type="protein sequence ID" value="ODN65982.1"/>
    <property type="molecule type" value="Genomic_DNA"/>
</dbReference>
<dbReference type="InterPro" id="IPR013362">
    <property type="entry name" value="Pilus_4_PilV"/>
</dbReference>
<evidence type="ECO:0000313" key="2">
    <source>
        <dbReference type="EMBL" id="ODN65982.1"/>
    </source>
</evidence>
<keyword evidence="1" id="KW-0472">Membrane</keyword>
<organism evidence="2 3">
    <name type="scientific">Methylophaga muralis</name>
    <dbReference type="NCBI Taxonomy" id="291169"/>
    <lineage>
        <taxon>Bacteria</taxon>
        <taxon>Pseudomonadati</taxon>
        <taxon>Pseudomonadota</taxon>
        <taxon>Gammaproteobacteria</taxon>
        <taxon>Thiotrichales</taxon>
        <taxon>Piscirickettsiaceae</taxon>
        <taxon>Methylophaga</taxon>
    </lineage>
</organism>
<gene>
    <name evidence="2" type="ORF">A9E74_02264</name>
</gene>
<keyword evidence="1" id="KW-1133">Transmembrane helix</keyword>
<dbReference type="InterPro" id="IPR012902">
    <property type="entry name" value="N_methyl_site"/>
</dbReference>
<reference evidence="2 3" key="1">
    <citation type="submission" date="2016-07" db="EMBL/GenBank/DDBJ databases">
        <title>Draft Genome Sequence of Methylophaga muralis Bur 1.</title>
        <authorList>
            <person name="Vasilenko O.V."/>
            <person name="Doronina N.V."/>
            <person name="Shmareva M.N."/>
            <person name="Tarlachkov S.V."/>
            <person name="Mustakhimov I."/>
            <person name="Trotsenko Y.A."/>
        </authorList>
    </citation>
    <scope>NUCLEOTIDE SEQUENCE [LARGE SCALE GENOMIC DNA]</scope>
    <source>
        <strain evidence="2 3">Bur 1</strain>
    </source>
</reference>
<name>A0A1E3GPJ7_9GAMM</name>
<dbReference type="NCBIfam" id="TIGR02523">
    <property type="entry name" value="type_IV_pilV"/>
    <property type="match status" value="1"/>
</dbReference>
<evidence type="ECO:0008006" key="4">
    <source>
        <dbReference type="Google" id="ProtNLM"/>
    </source>
</evidence>
<protein>
    <recommendedName>
        <fullName evidence="4">Type IV pilus modification protein PilV</fullName>
    </recommendedName>
</protein>
<proteinExistence type="predicted"/>
<dbReference type="Pfam" id="PF07963">
    <property type="entry name" value="N_methyl"/>
    <property type="match status" value="1"/>
</dbReference>
<dbReference type="STRING" id="291169.A9E74_02264"/>
<keyword evidence="3" id="KW-1185">Reference proteome</keyword>
<dbReference type="AlphaFoldDB" id="A0A1E3GPJ7"/>
<feature type="transmembrane region" description="Helical" evidence="1">
    <location>
        <begin position="7"/>
        <end position="30"/>
    </location>
</feature>